<proteinExistence type="predicted"/>
<accession>A0A5J5F3M6</accession>
<dbReference type="InParanoid" id="A0A5J5F3M6"/>
<dbReference type="EMBL" id="VXIS01000041">
    <property type="protein sequence ID" value="KAA8910892.1"/>
    <property type="molecule type" value="Genomic_DNA"/>
</dbReference>
<keyword evidence="2" id="KW-1133">Transmembrane helix</keyword>
<protein>
    <submittedName>
        <fullName evidence="4">Uncharacterized protein</fullName>
    </submittedName>
</protein>
<name>A0A5J5F3M6_9PEZI</name>
<evidence type="ECO:0000256" key="3">
    <source>
        <dbReference type="SAM" id="SignalP"/>
    </source>
</evidence>
<reference evidence="4 5" key="1">
    <citation type="submission" date="2019-09" db="EMBL/GenBank/DDBJ databases">
        <title>Draft genome of the ectomycorrhizal ascomycete Sphaerosporella brunnea.</title>
        <authorList>
            <consortium name="DOE Joint Genome Institute"/>
            <person name="Benucci G.M."/>
            <person name="Marozzi G."/>
            <person name="Antonielli L."/>
            <person name="Sanchez S."/>
            <person name="Marco P."/>
            <person name="Wang X."/>
            <person name="Falini L.B."/>
            <person name="Barry K."/>
            <person name="Haridas S."/>
            <person name="Lipzen A."/>
            <person name="Labutti K."/>
            <person name="Grigoriev I.V."/>
            <person name="Murat C."/>
            <person name="Martin F."/>
            <person name="Albertini E."/>
            <person name="Donnini D."/>
            <person name="Bonito G."/>
        </authorList>
    </citation>
    <scope>NUCLEOTIDE SEQUENCE [LARGE SCALE GENOMIC DNA]</scope>
    <source>
        <strain evidence="4 5">Sb_GMNB300</strain>
    </source>
</reference>
<evidence type="ECO:0000256" key="2">
    <source>
        <dbReference type="SAM" id="Phobius"/>
    </source>
</evidence>
<keyword evidence="2" id="KW-0472">Membrane</keyword>
<keyword evidence="3" id="KW-0732">Signal</keyword>
<dbReference type="Proteomes" id="UP000326924">
    <property type="component" value="Unassembled WGS sequence"/>
</dbReference>
<evidence type="ECO:0000313" key="5">
    <source>
        <dbReference type="Proteomes" id="UP000326924"/>
    </source>
</evidence>
<feature type="compositionally biased region" description="Low complexity" evidence="1">
    <location>
        <begin position="43"/>
        <end position="55"/>
    </location>
</feature>
<keyword evidence="5" id="KW-1185">Reference proteome</keyword>
<gene>
    <name evidence="4" type="ORF">FN846DRAFT_495088</name>
</gene>
<comment type="caution">
    <text evidence="4">The sequence shown here is derived from an EMBL/GenBank/DDBJ whole genome shotgun (WGS) entry which is preliminary data.</text>
</comment>
<feature type="region of interest" description="Disordered" evidence="1">
    <location>
        <begin position="38"/>
        <end position="65"/>
    </location>
</feature>
<organism evidence="4 5">
    <name type="scientific">Sphaerosporella brunnea</name>
    <dbReference type="NCBI Taxonomy" id="1250544"/>
    <lineage>
        <taxon>Eukaryota</taxon>
        <taxon>Fungi</taxon>
        <taxon>Dikarya</taxon>
        <taxon>Ascomycota</taxon>
        <taxon>Pezizomycotina</taxon>
        <taxon>Pezizomycetes</taxon>
        <taxon>Pezizales</taxon>
        <taxon>Pyronemataceae</taxon>
        <taxon>Sphaerosporella</taxon>
    </lineage>
</organism>
<feature type="region of interest" description="Disordered" evidence="1">
    <location>
        <begin position="123"/>
        <end position="184"/>
    </location>
</feature>
<feature type="compositionally biased region" description="Basic and acidic residues" evidence="1">
    <location>
        <begin position="153"/>
        <end position="169"/>
    </location>
</feature>
<keyword evidence="2" id="KW-0812">Transmembrane</keyword>
<feature type="transmembrane region" description="Helical" evidence="2">
    <location>
        <begin position="75"/>
        <end position="98"/>
    </location>
</feature>
<feature type="chain" id="PRO_5023852869" evidence="3">
    <location>
        <begin position="37"/>
        <end position="195"/>
    </location>
</feature>
<evidence type="ECO:0000313" key="4">
    <source>
        <dbReference type="EMBL" id="KAA8910892.1"/>
    </source>
</evidence>
<feature type="signal peptide" evidence="3">
    <location>
        <begin position="1"/>
        <end position="36"/>
    </location>
</feature>
<evidence type="ECO:0000256" key="1">
    <source>
        <dbReference type="SAM" id="MobiDB-lite"/>
    </source>
</evidence>
<dbReference type="AlphaFoldDB" id="A0A5J5F3M6"/>
<sequence length="195" mass="20956">MIAPPRRKPTMPQDSTFVLLLLLYTILSSTTAQAQALRRRQYDSGPIPGTTTTPDGSGGGWDTSGGYAPPNPAGVIAACVLVGTLTLVAVGVFIWVWCKYRVEIGRVGWRAWWKGERAGGARAKRGSITGTDESGEVPRGWKLDSISSSNGTDTKDGYEEDKKLEKVAEEESPEPSPMAVAEVDVRRPPKALALI</sequence>